<dbReference type="OrthoDB" id="10050244at2759"/>
<accession>A0A9Q0GQE2</accession>
<proteinExistence type="predicted"/>
<gene>
    <name evidence="3" type="ORF">NE237_028994</name>
</gene>
<dbReference type="Gene3D" id="3.40.50.1100">
    <property type="match status" value="1"/>
</dbReference>
<dbReference type="Proteomes" id="UP001141806">
    <property type="component" value="Unassembled WGS sequence"/>
</dbReference>
<protein>
    <submittedName>
        <fullName evidence="3">Uncharacterized protein</fullName>
    </submittedName>
</protein>
<dbReference type="InterPro" id="IPR023026">
    <property type="entry name" value="Trp_synth_beta/beta-like"/>
</dbReference>
<keyword evidence="2" id="KW-0663">Pyridoxal phosphate</keyword>
<keyword evidence="4" id="KW-1185">Reference proteome</keyword>
<dbReference type="PANTHER" id="PTHR48077">
    <property type="entry name" value="TRYPTOPHAN SYNTHASE-RELATED"/>
    <property type="match status" value="1"/>
</dbReference>
<name>A0A9Q0GQE2_9MAGN</name>
<comment type="caution">
    <text evidence="3">The sequence shown here is derived from an EMBL/GenBank/DDBJ whole genome shotgun (WGS) entry which is preliminary data.</text>
</comment>
<dbReference type="SUPFAM" id="SSF53686">
    <property type="entry name" value="Tryptophan synthase beta subunit-like PLP-dependent enzymes"/>
    <property type="match status" value="1"/>
</dbReference>
<reference evidence="3" key="1">
    <citation type="journal article" date="2023" name="Plant J.">
        <title>The genome of the king protea, Protea cynaroides.</title>
        <authorList>
            <person name="Chang J."/>
            <person name="Duong T.A."/>
            <person name="Schoeman C."/>
            <person name="Ma X."/>
            <person name="Roodt D."/>
            <person name="Barker N."/>
            <person name="Li Z."/>
            <person name="Van de Peer Y."/>
            <person name="Mizrachi E."/>
        </authorList>
    </citation>
    <scope>NUCLEOTIDE SEQUENCE</scope>
    <source>
        <tissue evidence="3">Young leaves</tissue>
    </source>
</reference>
<sequence>MLNNSGQMIHKGGANAIVLDVTIFRSSSEMGSGHLTLKSHLNVLMDFARLNGLMGKQCEMIKRQEGKVMEGAVVSDVKLIGVAAAGFGLDSGKHAATLTKGELSRIISARLDYPGVGPEHSFLKYIGRADYYSTTDEEALEGNSLQLSSH</sequence>
<evidence type="ECO:0000313" key="3">
    <source>
        <dbReference type="EMBL" id="KAJ4952162.1"/>
    </source>
</evidence>
<organism evidence="3 4">
    <name type="scientific">Protea cynaroides</name>
    <dbReference type="NCBI Taxonomy" id="273540"/>
    <lineage>
        <taxon>Eukaryota</taxon>
        <taxon>Viridiplantae</taxon>
        <taxon>Streptophyta</taxon>
        <taxon>Embryophyta</taxon>
        <taxon>Tracheophyta</taxon>
        <taxon>Spermatophyta</taxon>
        <taxon>Magnoliopsida</taxon>
        <taxon>Proteales</taxon>
        <taxon>Proteaceae</taxon>
        <taxon>Protea</taxon>
    </lineage>
</organism>
<dbReference type="AlphaFoldDB" id="A0A9Q0GQE2"/>
<dbReference type="EMBL" id="JAMYWD010000012">
    <property type="protein sequence ID" value="KAJ4952162.1"/>
    <property type="molecule type" value="Genomic_DNA"/>
</dbReference>
<evidence type="ECO:0000313" key="4">
    <source>
        <dbReference type="Proteomes" id="UP001141806"/>
    </source>
</evidence>
<comment type="cofactor">
    <cofactor evidence="1">
        <name>pyridoxal 5'-phosphate</name>
        <dbReference type="ChEBI" id="CHEBI:597326"/>
    </cofactor>
</comment>
<evidence type="ECO:0000256" key="2">
    <source>
        <dbReference type="ARBA" id="ARBA00022898"/>
    </source>
</evidence>
<dbReference type="GO" id="GO:0009570">
    <property type="term" value="C:chloroplast stroma"/>
    <property type="evidence" value="ECO:0007669"/>
    <property type="project" value="TreeGrafter"/>
</dbReference>
<dbReference type="PANTHER" id="PTHR48077:SF3">
    <property type="entry name" value="TRYPTOPHAN SYNTHASE"/>
    <property type="match status" value="1"/>
</dbReference>
<dbReference type="InterPro" id="IPR036052">
    <property type="entry name" value="TrpB-like_PALP_sf"/>
</dbReference>
<evidence type="ECO:0000256" key="1">
    <source>
        <dbReference type="ARBA" id="ARBA00001933"/>
    </source>
</evidence>
<dbReference type="GO" id="GO:0004834">
    <property type="term" value="F:tryptophan synthase activity"/>
    <property type="evidence" value="ECO:0007669"/>
    <property type="project" value="InterPro"/>
</dbReference>